<name>A0A922HGN7_DERFA</name>
<dbReference type="AlphaFoldDB" id="A0A922HGN7"/>
<accession>A0A922HGN7</accession>
<dbReference type="Proteomes" id="UP000790347">
    <property type="component" value="Unassembled WGS sequence"/>
</dbReference>
<keyword evidence="1" id="KW-0472">Membrane</keyword>
<keyword evidence="1" id="KW-0812">Transmembrane</keyword>
<sequence>MDKQFCHNGHCHCLPSHVWNNGQCEYRNCLSDPRICQSLQRECHWIPWYNWQNGIATSTTVKCLCPHDQLEDHLGSCRHKCLTDNDCNVKDPGSKCLMFHCQCPTNYRRNSNSGLCEPFRCQYDEQCFNEGDMFRKCRNGTCECDYDIDMDTGKCTVYWYHLFRPQYYQFGDHVTRILLLTITIVPIVVLYCLISNIRRARSTFVSIQQPAMISFPATNRSPSTEIIQKEKQANYYANIENIANIMKGNHQRSSSSSSNFKQFKYTRFQ</sequence>
<comment type="caution">
    <text evidence="2">The sequence shown here is derived from an EMBL/GenBank/DDBJ whole genome shotgun (WGS) entry which is preliminary data.</text>
</comment>
<reference evidence="2" key="2">
    <citation type="journal article" date="2022" name="Res Sq">
        <title>Comparative Genomics Reveals Insights into the Divergent Evolution of Astigmatic Mites and Household Pest Adaptations.</title>
        <authorList>
            <person name="Xiong Q."/>
            <person name="Wan A.T.-Y."/>
            <person name="Liu X.-Y."/>
            <person name="Fung C.S.-H."/>
            <person name="Xiao X."/>
            <person name="Malainual N."/>
            <person name="Hou J."/>
            <person name="Wang L."/>
            <person name="Wang M."/>
            <person name="Yang K."/>
            <person name="Cui Y."/>
            <person name="Leung E."/>
            <person name="Nong W."/>
            <person name="Shin S.-K."/>
            <person name="Au S."/>
            <person name="Jeong K.Y."/>
            <person name="Chew F.T."/>
            <person name="Hui J."/>
            <person name="Leung T.F."/>
            <person name="Tungtrongchitr A."/>
            <person name="Zhong N."/>
            <person name="Liu Z."/>
            <person name="Tsui S."/>
        </authorList>
    </citation>
    <scope>NUCLEOTIDE SEQUENCE</scope>
    <source>
        <strain evidence="2">Derf</strain>
        <tissue evidence="2">Whole organism</tissue>
    </source>
</reference>
<organism evidence="2 3">
    <name type="scientific">Dermatophagoides farinae</name>
    <name type="common">American house dust mite</name>
    <dbReference type="NCBI Taxonomy" id="6954"/>
    <lineage>
        <taxon>Eukaryota</taxon>
        <taxon>Metazoa</taxon>
        <taxon>Ecdysozoa</taxon>
        <taxon>Arthropoda</taxon>
        <taxon>Chelicerata</taxon>
        <taxon>Arachnida</taxon>
        <taxon>Acari</taxon>
        <taxon>Acariformes</taxon>
        <taxon>Sarcoptiformes</taxon>
        <taxon>Astigmata</taxon>
        <taxon>Psoroptidia</taxon>
        <taxon>Analgoidea</taxon>
        <taxon>Pyroglyphidae</taxon>
        <taxon>Dermatophagoidinae</taxon>
        <taxon>Dermatophagoides</taxon>
    </lineage>
</organism>
<keyword evidence="1" id="KW-1133">Transmembrane helix</keyword>
<evidence type="ECO:0000313" key="3">
    <source>
        <dbReference type="Proteomes" id="UP000790347"/>
    </source>
</evidence>
<protein>
    <submittedName>
        <fullName evidence="2">Uncharacterized protein</fullName>
    </submittedName>
</protein>
<evidence type="ECO:0000256" key="1">
    <source>
        <dbReference type="SAM" id="Phobius"/>
    </source>
</evidence>
<feature type="transmembrane region" description="Helical" evidence="1">
    <location>
        <begin position="174"/>
        <end position="194"/>
    </location>
</feature>
<reference evidence="2" key="1">
    <citation type="submission" date="2013-05" db="EMBL/GenBank/DDBJ databases">
        <authorList>
            <person name="Yim A.K.Y."/>
            <person name="Chan T.F."/>
            <person name="Ji K.M."/>
            <person name="Liu X.Y."/>
            <person name="Zhou J.W."/>
            <person name="Li R.Q."/>
            <person name="Yang K.Y."/>
            <person name="Li J."/>
            <person name="Li M."/>
            <person name="Law P.T.W."/>
            <person name="Wu Y.L."/>
            <person name="Cai Z.L."/>
            <person name="Qin H."/>
            <person name="Bao Y."/>
            <person name="Leung R.K.K."/>
            <person name="Ng P.K.S."/>
            <person name="Zou J."/>
            <person name="Zhong X.J."/>
            <person name="Ran P.X."/>
            <person name="Zhong N.S."/>
            <person name="Liu Z.G."/>
            <person name="Tsui S.K.W."/>
        </authorList>
    </citation>
    <scope>NUCLEOTIDE SEQUENCE</scope>
    <source>
        <strain evidence="2">Derf</strain>
        <tissue evidence="2">Whole organism</tissue>
    </source>
</reference>
<dbReference type="EMBL" id="ASGP02000008">
    <property type="protein sequence ID" value="KAH9493356.1"/>
    <property type="molecule type" value="Genomic_DNA"/>
</dbReference>
<evidence type="ECO:0000313" key="2">
    <source>
        <dbReference type="EMBL" id="KAH9493356.1"/>
    </source>
</evidence>
<proteinExistence type="predicted"/>
<keyword evidence="3" id="KW-1185">Reference proteome</keyword>
<gene>
    <name evidence="2" type="ORF">DERF_014108</name>
</gene>